<comment type="caution">
    <text evidence="1">The sequence shown here is derived from an EMBL/GenBank/DDBJ whole genome shotgun (WGS) entry which is preliminary data.</text>
</comment>
<name>A0A9J5WW67_SOLCO</name>
<sequence length="114" mass="12558">EVAVTGICEEVEAAEVLEGPEARVGEDAFTGIESISTSEDVLNVTNVNEGGWDNIKILAVSRGIPARRHNFMISTGKGKEVCFCLAITPRKLDQEFFFCRNLPEAVNHDRVHEL</sequence>
<accession>A0A9J5WW67</accession>
<organism evidence="1 2">
    <name type="scientific">Solanum commersonii</name>
    <name type="common">Commerson's wild potato</name>
    <name type="synonym">Commerson's nightshade</name>
    <dbReference type="NCBI Taxonomy" id="4109"/>
    <lineage>
        <taxon>Eukaryota</taxon>
        <taxon>Viridiplantae</taxon>
        <taxon>Streptophyta</taxon>
        <taxon>Embryophyta</taxon>
        <taxon>Tracheophyta</taxon>
        <taxon>Spermatophyta</taxon>
        <taxon>Magnoliopsida</taxon>
        <taxon>eudicotyledons</taxon>
        <taxon>Gunneridae</taxon>
        <taxon>Pentapetalae</taxon>
        <taxon>asterids</taxon>
        <taxon>lamiids</taxon>
        <taxon>Solanales</taxon>
        <taxon>Solanaceae</taxon>
        <taxon>Solanoideae</taxon>
        <taxon>Solaneae</taxon>
        <taxon>Solanum</taxon>
    </lineage>
</organism>
<feature type="non-terminal residue" evidence="1">
    <location>
        <position position="1"/>
    </location>
</feature>
<evidence type="ECO:0000313" key="1">
    <source>
        <dbReference type="EMBL" id="KAG5580034.1"/>
    </source>
</evidence>
<evidence type="ECO:0000313" key="2">
    <source>
        <dbReference type="Proteomes" id="UP000824120"/>
    </source>
</evidence>
<dbReference type="EMBL" id="JACXVP010000010">
    <property type="protein sequence ID" value="KAG5580034.1"/>
    <property type="molecule type" value="Genomic_DNA"/>
</dbReference>
<protein>
    <submittedName>
        <fullName evidence="1">Uncharacterized protein</fullName>
    </submittedName>
</protein>
<keyword evidence="2" id="KW-1185">Reference proteome</keyword>
<reference evidence="1 2" key="1">
    <citation type="submission" date="2020-09" db="EMBL/GenBank/DDBJ databases">
        <title>De no assembly of potato wild relative species, Solanum commersonii.</title>
        <authorList>
            <person name="Cho K."/>
        </authorList>
    </citation>
    <scope>NUCLEOTIDE SEQUENCE [LARGE SCALE GENOMIC DNA]</scope>
    <source>
        <strain evidence="1">LZ3.2</strain>
        <tissue evidence="1">Leaf</tissue>
    </source>
</reference>
<dbReference type="Proteomes" id="UP000824120">
    <property type="component" value="Chromosome 10"/>
</dbReference>
<proteinExistence type="predicted"/>
<dbReference type="AlphaFoldDB" id="A0A9J5WW67"/>
<gene>
    <name evidence="1" type="ORF">H5410_050661</name>
</gene>